<dbReference type="Proteomes" id="UP000298030">
    <property type="component" value="Unassembled WGS sequence"/>
</dbReference>
<dbReference type="STRING" id="71717.A0A4Y7SRN7"/>
<evidence type="ECO:0000313" key="5">
    <source>
        <dbReference type="Proteomes" id="UP000298030"/>
    </source>
</evidence>
<name>A0A4Y7SRN7_COPMI</name>
<dbReference type="InterPro" id="IPR027417">
    <property type="entry name" value="P-loop_NTPase"/>
</dbReference>
<comment type="caution">
    <text evidence="4">The sequence shown here is derived from an EMBL/GenBank/DDBJ whole genome shotgun (WGS) entry which is preliminary data.</text>
</comment>
<dbReference type="EMBL" id="QPFP01000065">
    <property type="protein sequence ID" value="TEB24530.1"/>
    <property type="molecule type" value="Genomic_DNA"/>
</dbReference>
<sequence length="786" mass="86073">MNGEHEPESGAACIKVLDYASNLAASSGPKVLSHTISFLSPLPPQPLLAMPFLDQLLNNAEAFIRRLGSADNDERPAHGRSCRAPRIGEKEASNNLLVSLDRCRPPPSPLHVVPTAGTLTDEGTPCTIEDSPNVRGDGVADPEHRFPHTHQAPWRTRKSGNALRPSIPSFPPQFNTTPTPQRIDQPRQDDRPVPCVSQRLPHAAPSATPTSGRSISPALSMLNTDKALPPLPEVPGPTPAATQPSTRDTLAPSYFANAHSFKIEHQSISHIQTSTPKTLFEYLNPYIAHGAAYNSDERCDAPKCDPATRVAVQEEIMGWMGHGDMSPEPQSIMWLSGPAGSGKTAIAGSIAETCKDEELLAASFFFSSFSGSADRRSKRCLITTIASHLAENEALRGFRAHLLISIESNPSIFHKRLKEQAECLLLRPLRAIRDHCDTTTWPKGIVIDGLDEVEAQQYHDTSSRHSPNRERGSDQLEILAVLFALATDPAFPFRIFISSRPECIIQEFFSTASQGSTVQLFLDSKYNPDADITQFLEVKFAGIRRRAGISDPSWPGQSTIDRLVEMSSGQFIVPTTIIRWIEAGVPQEQLDVVMRLEVLNAGTRNPFATLDAIYRHILGRAHNPDDDPHLVVKWVFCITSAISTSRAPPPAQFWRQFLEDVEGELNYRMGPIASLVSLPPMGDASSFITIYHKSLTDFLSSPTRCGDLFVDERTYNTFIADRIVTVLATPIISGKGPAVPISFPVTKLGGYQGDFLRALLLLELLNGASTGRMAVPASVSRDFWTS</sequence>
<organism evidence="4 5">
    <name type="scientific">Coprinellus micaceus</name>
    <name type="common">Glistening ink-cap mushroom</name>
    <name type="synonym">Coprinus micaceus</name>
    <dbReference type="NCBI Taxonomy" id="71717"/>
    <lineage>
        <taxon>Eukaryota</taxon>
        <taxon>Fungi</taxon>
        <taxon>Dikarya</taxon>
        <taxon>Basidiomycota</taxon>
        <taxon>Agaricomycotina</taxon>
        <taxon>Agaricomycetes</taxon>
        <taxon>Agaricomycetidae</taxon>
        <taxon>Agaricales</taxon>
        <taxon>Agaricineae</taxon>
        <taxon>Psathyrellaceae</taxon>
        <taxon>Coprinellus</taxon>
    </lineage>
</organism>
<keyword evidence="1" id="KW-0677">Repeat</keyword>
<dbReference type="SUPFAM" id="SSF52540">
    <property type="entry name" value="P-loop containing nucleoside triphosphate hydrolases"/>
    <property type="match status" value="1"/>
</dbReference>
<evidence type="ECO:0000259" key="3">
    <source>
        <dbReference type="Pfam" id="PF24883"/>
    </source>
</evidence>
<dbReference type="OrthoDB" id="674604at2759"/>
<accession>A0A4Y7SRN7</accession>
<keyword evidence="5" id="KW-1185">Reference proteome</keyword>
<evidence type="ECO:0000256" key="1">
    <source>
        <dbReference type="ARBA" id="ARBA00022737"/>
    </source>
</evidence>
<reference evidence="4 5" key="1">
    <citation type="journal article" date="2019" name="Nat. Ecol. Evol.">
        <title>Megaphylogeny resolves global patterns of mushroom evolution.</title>
        <authorList>
            <person name="Varga T."/>
            <person name="Krizsan K."/>
            <person name="Foldi C."/>
            <person name="Dima B."/>
            <person name="Sanchez-Garcia M."/>
            <person name="Sanchez-Ramirez S."/>
            <person name="Szollosi G.J."/>
            <person name="Szarkandi J.G."/>
            <person name="Papp V."/>
            <person name="Albert L."/>
            <person name="Andreopoulos W."/>
            <person name="Angelini C."/>
            <person name="Antonin V."/>
            <person name="Barry K.W."/>
            <person name="Bougher N.L."/>
            <person name="Buchanan P."/>
            <person name="Buyck B."/>
            <person name="Bense V."/>
            <person name="Catcheside P."/>
            <person name="Chovatia M."/>
            <person name="Cooper J."/>
            <person name="Damon W."/>
            <person name="Desjardin D."/>
            <person name="Finy P."/>
            <person name="Geml J."/>
            <person name="Haridas S."/>
            <person name="Hughes K."/>
            <person name="Justo A."/>
            <person name="Karasinski D."/>
            <person name="Kautmanova I."/>
            <person name="Kiss B."/>
            <person name="Kocsube S."/>
            <person name="Kotiranta H."/>
            <person name="LaButti K.M."/>
            <person name="Lechner B.E."/>
            <person name="Liimatainen K."/>
            <person name="Lipzen A."/>
            <person name="Lukacs Z."/>
            <person name="Mihaltcheva S."/>
            <person name="Morgado L.N."/>
            <person name="Niskanen T."/>
            <person name="Noordeloos M.E."/>
            <person name="Ohm R.A."/>
            <person name="Ortiz-Santana B."/>
            <person name="Ovrebo C."/>
            <person name="Racz N."/>
            <person name="Riley R."/>
            <person name="Savchenko A."/>
            <person name="Shiryaev A."/>
            <person name="Soop K."/>
            <person name="Spirin V."/>
            <person name="Szebenyi C."/>
            <person name="Tomsovsky M."/>
            <person name="Tulloss R.E."/>
            <person name="Uehling J."/>
            <person name="Grigoriev I.V."/>
            <person name="Vagvolgyi C."/>
            <person name="Papp T."/>
            <person name="Martin F.M."/>
            <person name="Miettinen O."/>
            <person name="Hibbett D.S."/>
            <person name="Nagy L.G."/>
        </authorList>
    </citation>
    <scope>NUCLEOTIDE SEQUENCE [LARGE SCALE GENOMIC DNA]</scope>
    <source>
        <strain evidence="4 5">FP101781</strain>
    </source>
</reference>
<feature type="domain" description="Nephrocystin 3-like N-terminal" evidence="3">
    <location>
        <begin position="327"/>
        <end position="500"/>
    </location>
</feature>
<evidence type="ECO:0000313" key="4">
    <source>
        <dbReference type="EMBL" id="TEB24530.1"/>
    </source>
</evidence>
<protein>
    <recommendedName>
        <fullName evidence="3">Nephrocystin 3-like N-terminal domain-containing protein</fullName>
    </recommendedName>
</protein>
<feature type="region of interest" description="Disordered" evidence="2">
    <location>
        <begin position="138"/>
        <end position="246"/>
    </location>
</feature>
<proteinExistence type="predicted"/>
<dbReference type="InterPro" id="IPR056884">
    <property type="entry name" value="NPHP3-like_N"/>
</dbReference>
<dbReference type="Gene3D" id="3.40.50.300">
    <property type="entry name" value="P-loop containing nucleotide triphosphate hydrolases"/>
    <property type="match status" value="1"/>
</dbReference>
<evidence type="ECO:0000256" key="2">
    <source>
        <dbReference type="SAM" id="MobiDB-lite"/>
    </source>
</evidence>
<dbReference type="Pfam" id="PF24883">
    <property type="entry name" value="NPHP3_N"/>
    <property type="match status" value="1"/>
</dbReference>
<feature type="compositionally biased region" description="Low complexity" evidence="2">
    <location>
        <begin position="172"/>
        <end position="181"/>
    </location>
</feature>
<dbReference type="AlphaFoldDB" id="A0A4Y7SRN7"/>
<feature type="compositionally biased region" description="Pro residues" evidence="2">
    <location>
        <begin position="229"/>
        <end position="238"/>
    </location>
</feature>
<gene>
    <name evidence="4" type="ORF">FA13DRAFT_1303672</name>
</gene>
<dbReference type="PANTHER" id="PTHR10039">
    <property type="entry name" value="AMELOGENIN"/>
    <property type="match status" value="1"/>
</dbReference>